<dbReference type="Proteomes" id="UP000003692">
    <property type="component" value="Unassembled WGS sequence"/>
</dbReference>
<sequence length="52" mass="6419">MKMSLRRRGRTRHEKHPNLKRCFLFYERESKDTLRKITVSKKIESEKIRNSV</sequence>
<comment type="caution">
    <text evidence="1">The sequence shown here is derived from an EMBL/GenBank/DDBJ whole genome shotgun (WGS) entry which is preliminary data.</text>
</comment>
<evidence type="ECO:0000313" key="2">
    <source>
        <dbReference type="Proteomes" id="UP000003692"/>
    </source>
</evidence>
<evidence type="ECO:0000313" key="1">
    <source>
        <dbReference type="EMBL" id="EFE22008.1"/>
    </source>
</evidence>
<organism evidence="1 2">
    <name type="scientific">Edwardsiella tarda ATCC 23685</name>
    <dbReference type="NCBI Taxonomy" id="500638"/>
    <lineage>
        <taxon>Bacteria</taxon>
        <taxon>Pseudomonadati</taxon>
        <taxon>Pseudomonadota</taxon>
        <taxon>Gammaproteobacteria</taxon>
        <taxon>Enterobacterales</taxon>
        <taxon>Hafniaceae</taxon>
        <taxon>Edwardsiella</taxon>
    </lineage>
</organism>
<protein>
    <submittedName>
        <fullName evidence="1">Uncharacterized protein</fullName>
    </submittedName>
</protein>
<dbReference type="HOGENOM" id="CLU_3079347_0_0_6"/>
<gene>
    <name evidence="1" type="ORF">EDWATA_02980</name>
</gene>
<name>D4F893_EDWTA</name>
<dbReference type="EMBL" id="ADGK01000253">
    <property type="protein sequence ID" value="EFE22008.1"/>
    <property type="molecule type" value="Genomic_DNA"/>
</dbReference>
<accession>D4F893</accession>
<dbReference type="AlphaFoldDB" id="D4F893"/>
<reference evidence="1 2" key="1">
    <citation type="submission" date="2010-02" db="EMBL/GenBank/DDBJ databases">
        <authorList>
            <person name="Weinstock G."/>
            <person name="Sodergren E."/>
            <person name="Clifton S."/>
            <person name="Fulton L."/>
            <person name="Fulton B."/>
            <person name="Courtney L."/>
            <person name="Fronick C."/>
            <person name="Harrison M."/>
            <person name="Strong C."/>
            <person name="Farmer C."/>
            <person name="Delahaunty K."/>
            <person name="Markovic C."/>
            <person name="Hall O."/>
            <person name="Minx P."/>
            <person name="Tomlinson C."/>
            <person name="Mitreva M."/>
            <person name="Nelson J."/>
            <person name="Hou S."/>
            <person name="Wollam A."/>
            <person name="Pepin K.H."/>
            <person name="Johnson M."/>
            <person name="Bhonagiri V."/>
            <person name="Zhang X."/>
            <person name="Suruliraj S."/>
            <person name="Warren W."/>
            <person name="Chinwalla A."/>
            <person name="Mardis E.R."/>
            <person name="Wilson R.K."/>
        </authorList>
    </citation>
    <scope>NUCLEOTIDE SEQUENCE [LARGE SCALE GENOMIC DNA]</scope>
    <source>
        <strain evidence="1 2">ATCC 23685</strain>
    </source>
</reference>
<proteinExistence type="predicted"/>